<feature type="domain" description="Alcohol dehydrogenase-like N-terminal" evidence="11">
    <location>
        <begin position="31"/>
        <end position="108"/>
    </location>
</feature>
<dbReference type="InterPro" id="IPR050129">
    <property type="entry name" value="Zn_alcohol_dh"/>
</dbReference>
<name>A0ABN3BVE1_9ACTN</name>
<dbReference type="SUPFAM" id="SSF50129">
    <property type="entry name" value="GroES-like"/>
    <property type="match status" value="1"/>
</dbReference>
<dbReference type="EMBL" id="BAAAOQ010000018">
    <property type="protein sequence ID" value="GAA2200771.1"/>
    <property type="molecule type" value="Genomic_DNA"/>
</dbReference>
<dbReference type="InterPro" id="IPR013154">
    <property type="entry name" value="ADH-like_N"/>
</dbReference>
<evidence type="ECO:0000256" key="7">
    <source>
        <dbReference type="ARBA" id="ARBA00039387"/>
    </source>
</evidence>
<dbReference type="Gene3D" id="3.40.50.720">
    <property type="entry name" value="NAD(P)-binding Rossmann-like Domain"/>
    <property type="match status" value="1"/>
</dbReference>
<proteinExistence type="inferred from homology"/>
<accession>A0ABN3BVE1</accession>
<gene>
    <name evidence="12" type="ORF">GCM10009787_53030</name>
</gene>
<dbReference type="CDD" id="cd05188">
    <property type="entry name" value="MDR"/>
    <property type="match status" value="1"/>
</dbReference>
<evidence type="ECO:0000256" key="2">
    <source>
        <dbReference type="ARBA" id="ARBA00023002"/>
    </source>
</evidence>
<sequence length="358" mass="38799">MPSLPAAYVTTTLLDGVVNVGARPFPQDALGDDTVVIRPDYMGICRADAKEILGSRDVMEDRGPLFGHELVGTVAFAGSRTGFAEGDLVTLNPNITPSRTTGFAEYVFVHDTRERLDQAVVRVPEPHIRDGIWMPEPFACIVHALGKLLEHTRLPSLQGKSVGILGAGCAGLMFAMYARHLGASVSVFNRGEARRAFARDQGILAEGEIFALSDAEAEAHRDRYDVVIVATTVATAQLLETAAVMAADGGVLFVYGGTRKGDSFPAGRADVDTLRRQERIESVRHLGKRLRIAGAYGCFREDYEEGFRLHADHPRAFPLEKLTSRRIGLDDFPPLIMDIAAGKEDFPGKVLIKAAAQG</sequence>
<dbReference type="PANTHER" id="PTHR43401">
    <property type="entry name" value="L-THREONINE 3-DEHYDROGENASE"/>
    <property type="match status" value="1"/>
</dbReference>
<keyword evidence="2" id="KW-0560">Oxidoreductase</keyword>
<dbReference type="PANTHER" id="PTHR43401:SF2">
    <property type="entry name" value="L-THREONINE 3-DEHYDROGENASE"/>
    <property type="match status" value="1"/>
</dbReference>
<evidence type="ECO:0000256" key="5">
    <source>
        <dbReference type="ARBA" id="ARBA00038004"/>
    </source>
</evidence>
<dbReference type="InterPro" id="IPR036291">
    <property type="entry name" value="NAD(P)-bd_dom_sf"/>
</dbReference>
<reference evidence="12 13" key="1">
    <citation type="journal article" date="2019" name="Int. J. Syst. Evol. Microbiol.">
        <title>The Global Catalogue of Microorganisms (GCM) 10K type strain sequencing project: providing services to taxonomists for standard genome sequencing and annotation.</title>
        <authorList>
            <consortium name="The Broad Institute Genomics Platform"/>
            <consortium name="The Broad Institute Genome Sequencing Center for Infectious Disease"/>
            <person name="Wu L."/>
            <person name="Ma J."/>
        </authorList>
    </citation>
    <scope>NUCLEOTIDE SEQUENCE [LARGE SCALE GENOMIC DNA]</scope>
    <source>
        <strain evidence="12 13">JCM 14924</strain>
    </source>
</reference>
<comment type="cofactor">
    <cofactor evidence="1">
        <name>Zn(2+)</name>
        <dbReference type="ChEBI" id="CHEBI:29105"/>
    </cofactor>
</comment>
<dbReference type="Pfam" id="PF08240">
    <property type="entry name" value="ADH_N"/>
    <property type="match status" value="1"/>
</dbReference>
<organism evidence="12 13">
    <name type="scientific">Streptomyces bangladeshensis</name>
    <dbReference type="NCBI Taxonomy" id="295352"/>
    <lineage>
        <taxon>Bacteria</taxon>
        <taxon>Bacillati</taxon>
        <taxon>Actinomycetota</taxon>
        <taxon>Actinomycetes</taxon>
        <taxon>Kitasatosporales</taxon>
        <taxon>Streptomycetaceae</taxon>
        <taxon>Streptomyces</taxon>
    </lineage>
</organism>
<evidence type="ECO:0000259" key="11">
    <source>
        <dbReference type="Pfam" id="PF08240"/>
    </source>
</evidence>
<evidence type="ECO:0000256" key="1">
    <source>
        <dbReference type="ARBA" id="ARBA00001947"/>
    </source>
</evidence>
<dbReference type="Proteomes" id="UP001501391">
    <property type="component" value="Unassembled WGS sequence"/>
</dbReference>
<comment type="similarity">
    <text evidence="5">Belongs to the zinc-containing alcohol dehydrogenase family. DOIA dehydrogenase subfamily.</text>
</comment>
<evidence type="ECO:0000256" key="9">
    <source>
        <dbReference type="ARBA" id="ARBA00049085"/>
    </source>
</evidence>
<comment type="function">
    <text evidence="3">Catalyzes the oxidation of 2-deoxy-scyllo-inosamine (DOIA) with NAD(+) or NADP(+), forming 3-amino-2,3-dideoxy-scyllo-inosose (amino-DOI).</text>
</comment>
<dbReference type="EC" id="1.1.1.329" evidence="6"/>
<dbReference type="InterPro" id="IPR011032">
    <property type="entry name" value="GroES-like_sf"/>
</dbReference>
<keyword evidence="13" id="KW-1185">Reference proteome</keyword>
<evidence type="ECO:0000313" key="12">
    <source>
        <dbReference type="EMBL" id="GAA2200771.1"/>
    </source>
</evidence>
<comment type="caution">
    <text evidence="12">The sequence shown here is derived from an EMBL/GenBank/DDBJ whole genome shotgun (WGS) entry which is preliminary data.</text>
</comment>
<evidence type="ECO:0000313" key="13">
    <source>
        <dbReference type="Proteomes" id="UP001501391"/>
    </source>
</evidence>
<dbReference type="Gene3D" id="3.90.180.10">
    <property type="entry name" value="Medium-chain alcohol dehydrogenases, catalytic domain"/>
    <property type="match status" value="2"/>
</dbReference>
<evidence type="ECO:0000256" key="4">
    <source>
        <dbReference type="ARBA" id="ARBA00037908"/>
    </source>
</evidence>
<dbReference type="InterPro" id="IPR007698">
    <property type="entry name" value="AlaDH/PNT_NAD(H)-bd"/>
</dbReference>
<evidence type="ECO:0000256" key="3">
    <source>
        <dbReference type="ARBA" id="ARBA00037678"/>
    </source>
</evidence>
<evidence type="ECO:0000259" key="10">
    <source>
        <dbReference type="Pfam" id="PF01262"/>
    </source>
</evidence>
<protein>
    <recommendedName>
        <fullName evidence="7">2-deoxy-scyllo-inosamine dehydrogenase</fullName>
        <ecNumber evidence="6">1.1.1.329</ecNumber>
    </recommendedName>
</protein>
<evidence type="ECO:0000256" key="6">
    <source>
        <dbReference type="ARBA" id="ARBA00039102"/>
    </source>
</evidence>
<comment type="catalytic activity">
    <reaction evidence="9">
        <text>2-deoxy-scyllo-inosamine + NADP(+) = 3-amino-2,3-dideoxy-scyllo-inosose + NADPH + H(+)</text>
        <dbReference type="Rhea" id="RHEA:33879"/>
        <dbReference type="ChEBI" id="CHEBI:15378"/>
        <dbReference type="ChEBI" id="CHEBI:57783"/>
        <dbReference type="ChEBI" id="CHEBI:58349"/>
        <dbReference type="ChEBI" id="CHEBI:65002"/>
        <dbReference type="ChEBI" id="CHEBI:65003"/>
        <dbReference type="EC" id="1.1.1.329"/>
    </reaction>
</comment>
<evidence type="ECO:0000256" key="8">
    <source>
        <dbReference type="ARBA" id="ARBA00048685"/>
    </source>
</evidence>
<dbReference type="Pfam" id="PF01262">
    <property type="entry name" value="AlaDh_PNT_C"/>
    <property type="match status" value="1"/>
</dbReference>
<dbReference type="SUPFAM" id="SSF51735">
    <property type="entry name" value="NAD(P)-binding Rossmann-fold domains"/>
    <property type="match status" value="1"/>
</dbReference>
<comment type="catalytic activity">
    <reaction evidence="8">
        <text>2-deoxy-scyllo-inosamine + NAD(+) = 3-amino-2,3-dideoxy-scyllo-inosose + NADH + H(+)</text>
        <dbReference type="Rhea" id="RHEA:33883"/>
        <dbReference type="ChEBI" id="CHEBI:15378"/>
        <dbReference type="ChEBI" id="CHEBI:57540"/>
        <dbReference type="ChEBI" id="CHEBI:57945"/>
        <dbReference type="ChEBI" id="CHEBI:65002"/>
        <dbReference type="ChEBI" id="CHEBI:65003"/>
        <dbReference type="EC" id="1.1.1.329"/>
    </reaction>
</comment>
<comment type="pathway">
    <text evidence="4">Metabolic intermediate biosynthesis; 2-deoxystreptamine biosynthesis; 2-deoxystreptamine from D-glucose 6-phosphate: step 3/4.</text>
</comment>
<feature type="domain" description="Alanine dehydrogenase/pyridine nucleotide transhydrogenase NAD(H)-binding" evidence="10">
    <location>
        <begin position="155"/>
        <end position="236"/>
    </location>
</feature>